<evidence type="ECO:0000313" key="5">
    <source>
        <dbReference type="Proteomes" id="UP001287286"/>
    </source>
</evidence>
<reference evidence="2" key="3">
    <citation type="submission" date="2023-11" db="EMBL/GenBank/DDBJ databases">
        <authorList>
            <person name="Beijen E."/>
            <person name="Ohm R.A."/>
        </authorList>
    </citation>
    <scope>NUCLEOTIDE SEQUENCE</scope>
    <source>
        <strain evidence="2">CBS 150709</strain>
    </source>
</reference>
<protein>
    <submittedName>
        <fullName evidence="3">GNAT family N-acetyltransferase</fullName>
    </submittedName>
</protein>
<feature type="domain" description="N-acetyltransferase" evidence="1">
    <location>
        <begin position="103"/>
        <end position="244"/>
    </location>
</feature>
<evidence type="ECO:0000313" key="4">
    <source>
        <dbReference type="Proteomes" id="UP000245956"/>
    </source>
</evidence>
<comment type="caution">
    <text evidence="3">The sequence shown here is derived from an EMBL/GenBank/DDBJ whole genome shotgun (WGS) entry which is preliminary data.</text>
</comment>
<dbReference type="PANTHER" id="PTHR42791">
    <property type="entry name" value="GNAT FAMILY ACETYLTRANSFERASE"/>
    <property type="match status" value="1"/>
</dbReference>
<dbReference type="Pfam" id="PF00583">
    <property type="entry name" value="Acetyltransf_1"/>
    <property type="match status" value="1"/>
</dbReference>
<proteinExistence type="predicted"/>
<name>A0A2U3EBD6_PURLI</name>
<reference evidence="3 4" key="2">
    <citation type="journal article" date="2016" name="Front. Microbiol.">
        <title>Genome and transcriptome sequences reveal the specific parasitism of the nematophagous Purpureocillium lilacinum 36-1.</title>
        <authorList>
            <person name="Xie J."/>
            <person name="Li S."/>
            <person name="Mo C."/>
            <person name="Xiao X."/>
            <person name="Peng D."/>
            <person name="Wang G."/>
            <person name="Xiao Y."/>
        </authorList>
    </citation>
    <scope>NUCLEOTIDE SEQUENCE [LARGE SCALE GENOMIC DNA]</scope>
    <source>
        <strain evidence="3 4">36-1</strain>
    </source>
</reference>
<evidence type="ECO:0000313" key="3">
    <source>
        <dbReference type="EMBL" id="PWI71831.1"/>
    </source>
</evidence>
<accession>A0A2U3EBD6</accession>
<keyword evidence="3" id="KW-0808">Transferase</keyword>
<dbReference type="InterPro" id="IPR052523">
    <property type="entry name" value="Trichothecene_AcTrans"/>
</dbReference>
<reference evidence="3" key="1">
    <citation type="submission" date="2015-05" db="EMBL/GenBank/DDBJ databases">
        <authorList>
            <person name="Wang D.B."/>
            <person name="Wang M."/>
        </authorList>
    </citation>
    <scope>NUCLEOTIDE SEQUENCE</scope>
    <source>
        <strain evidence="3">36-1</strain>
    </source>
</reference>
<evidence type="ECO:0000259" key="1">
    <source>
        <dbReference type="PROSITE" id="PS51186"/>
    </source>
</evidence>
<dbReference type="SUPFAM" id="SSF55729">
    <property type="entry name" value="Acyl-CoA N-acyltransferases (Nat)"/>
    <property type="match status" value="1"/>
</dbReference>
<dbReference type="Proteomes" id="UP001287286">
    <property type="component" value="Unassembled WGS sequence"/>
</dbReference>
<dbReference type="Gene3D" id="3.40.630.30">
    <property type="match status" value="1"/>
</dbReference>
<organism evidence="3 4">
    <name type="scientific">Purpureocillium lilacinum</name>
    <name type="common">Paecilomyces lilacinus</name>
    <dbReference type="NCBI Taxonomy" id="33203"/>
    <lineage>
        <taxon>Eukaryota</taxon>
        <taxon>Fungi</taxon>
        <taxon>Dikarya</taxon>
        <taxon>Ascomycota</taxon>
        <taxon>Pezizomycotina</taxon>
        <taxon>Sordariomycetes</taxon>
        <taxon>Hypocreomycetidae</taxon>
        <taxon>Hypocreales</taxon>
        <taxon>Ophiocordycipitaceae</taxon>
        <taxon>Purpureocillium</taxon>
    </lineage>
</organism>
<dbReference type="PANTHER" id="PTHR42791:SF1">
    <property type="entry name" value="N-ACETYLTRANSFERASE DOMAIN-CONTAINING PROTEIN"/>
    <property type="match status" value="1"/>
</dbReference>
<dbReference type="AlphaFoldDB" id="A0A2U3EBD6"/>
<dbReference type="EMBL" id="LCWV01000007">
    <property type="protein sequence ID" value="PWI71831.1"/>
    <property type="molecule type" value="Genomic_DNA"/>
</dbReference>
<dbReference type="PROSITE" id="PS51186">
    <property type="entry name" value="GNAT"/>
    <property type="match status" value="1"/>
</dbReference>
<dbReference type="Proteomes" id="UP000245956">
    <property type="component" value="Unassembled WGS sequence"/>
</dbReference>
<dbReference type="CDD" id="cd04301">
    <property type="entry name" value="NAT_SF"/>
    <property type="match status" value="1"/>
</dbReference>
<sequence>MSAPKSDFEFFELCPELTMAAQGSPPDLIIAAARTICDAFSNDPLITWLRPDRNGWCSTDPKVLTWQVRRVRQNMVDGRVFALRNRSEEAEKGKPLVLAAVAFVMEPFTFKHWLLRLVPRFRLWVSNITKPVHDGSDDERTTHMLVIHDSMLESMEKRFRQPVTYIEVIAVDPALQGKGVGSMVVQEILALAPARVPVVLESTSRRSVPFYQRFGFKEIGSAVLTPQRAMSAPDECTLWFMAKD</sequence>
<dbReference type="EMBL" id="JAWRVI010000020">
    <property type="protein sequence ID" value="KAK4089260.1"/>
    <property type="molecule type" value="Genomic_DNA"/>
</dbReference>
<dbReference type="InterPro" id="IPR000182">
    <property type="entry name" value="GNAT_dom"/>
</dbReference>
<keyword evidence="5" id="KW-1185">Reference proteome</keyword>
<evidence type="ECO:0000313" key="2">
    <source>
        <dbReference type="EMBL" id="KAK4089260.1"/>
    </source>
</evidence>
<dbReference type="GO" id="GO:0016747">
    <property type="term" value="F:acyltransferase activity, transferring groups other than amino-acyl groups"/>
    <property type="evidence" value="ECO:0007669"/>
    <property type="project" value="InterPro"/>
</dbReference>
<gene>
    <name evidence="3" type="ORF">PCL_11925</name>
    <name evidence="2" type="ORF">Purlil1_6249</name>
</gene>
<dbReference type="InterPro" id="IPR016181">
    <property type="entry name" value="Acyl_CoA_acyltransferase"/>
</dbReference>
<reference evidence="2 5" key="4">
    <citation type="journal article" date="2024" name="Microbiol. Resour. Announc.">
        <title>Genome annotations for the ascomycete fungi Trichoderma harzianum, Trichoderma aggressivum, and Purpureocillium lilacinum.</title>
        <authorList>
            <person name="Beijen E.P.W."/>
            <person name="Ohm R.A."/>
        </authorList>
    </citation>
    <scope>NUCLEOTIDE SEQUENCE [LARGE SCALE GENOMIC DNA]</scope>
    <source>
        <strain evidence="2 5">CBS 150709</strain>
    </source>
</reference>